<dbReference type="InterPro" id="IPR005482">
    <property type="entry name" value="Biotin_COase_C"/>
</dbReference>
<dbReference type="PANTHER" id="PTHR48095:SF2">
    <property type="entry name" value="BIOTIN CARBOXYLASE, CHLOROPLASTIC"/>
    <property type="match status" value="1"/>
</dbReference>
<dbReference type="Pfam" id="PF00289">
    <property type="entry name" value="Biotin_carb_N"/>
    <property type="match status" value="1"/>
</dbReference>
<feature type="domain" description="Biotin carboxylation" evidence="5">
    <location>
        <begin position="1"/>
        <end position="449"/>
    </location>
</feature>
<evidence type="ECO:0000259" key="5">
    <source>
        <dbReference type="PROSITE" id="PS50979"/>
    </source>
</evidence>
<evidence type="ECO:0000313" key="6">
    <source>
        <dbReference type="EMBL" id="VAW33902.1"/>
    </source>
</evidence>
<dbReference type="EMBL" id="UOEX01000070">
    <property type="protein sequence ID" value="VAW33902.1"/>
    <property type="molecule type" value="Genomic_DNA"/>
</dbReference>
<dbReference type="PROSITE" id="PS00866">
    <property type="entry name" value="CPSASE_1"/>
    <property type="match status" value="1"/>
</dbReference>
<evidence type="ECO:0000259" key="4">
    <source>
        <dbReference type="PROSITE" id="PS50975"/>
    </source>
</evidence>
<dbReference type="InterPro" id="IPR011764">
    <property type="entry name" value="Biotin_carboxylation_dom"/>
</dbReference>
<dbReference type="InterPro" id="IPR011761">
    <property type="entry name" value="ATP-grasp"/>
</dbReference>
<dbReference type="PROSITE" id="PS50979">
    <property type="entry name" value="BC"/>
    <property type="match status" value="1"/>
</dbReference>
<dbReference type="SUPFAM" id="SSF52440">
    <property type="entry name" value="PreATP-grasp domain"/>
    <property type="match status" value="1"/>
</dbReference>
<dbReference type="InterPro" id="IPR016185">
    <property type="entry name" value="PreATP-grasp_dom_sf"/>
</dbReference>
<organism evidence="6">
    <name type="scientific">hydrothermal vent metagenome</name>
    <dbReference type="NCBI Taxonomy" id="652676"/>
    <lineage>
        <taxon>unclassified sequences</taxon>
        <taxon>metagenomes</taxon>
        <taxon>ecological metagenomes</taxon>
    </lineage>
</organism>
<dbReference type="SUPFAM" id="SSF56059">
    <property type="entry name" value="Glutathione synthetase ATP-binding domain-like"/>
    <property type="match status" value="1"/>
</dbReference>
<evidence type="ECO:0000256" key="3">
    <source>
        <dbReference type="ARBA" id="ARBA00022840"/>
    </source>
</evidence>
<dbReference type="GO" id="GO:0046872">
    <property type="term" value="F:metal ion binding"/>
    <property type="evidence" value="ECO:0007669"/>
    <property type="project" value="InterPro"/>
</dbReference>
<dbReference type="FunFam" id="3.40.50.20:FF:000010">
    <property type="entry name" value="Propionyl-CoA carboxylase subunit alpha"/>
    <property type="match status" value="1"/>
</dbReference>
<keyword evidence="1 6" id="KW-0436">Ligase</keyword>
<reference evidence="6" key="1">
    <citation type="submission" date="2018-06" db="EMBL/GenBank/DDBJ databases">
        <authorList>
            <person name="Zhirakovskaya E."/>
        </authorList>
    </citation>
    <scope>NUCLEOTIDE SEQUENCE</scope>
</reference>
<dbReference type="Gene3D" id="3.30.470.20">
    <property type="entry name" value="ATP-grasp fold, B domain"/>
    <property type="match status" value="1"/>
</dbReference>
<dbReference type="FunFam" id="3.30.1490.20:FF:000003">
    <property type="entry name" value="acetyl-CoA carboxylase isoform X1"/>
    <property type="match status" value="1"/>
</dbReference>
<keyword evidence="2" id="KW-0547">Nucleotide-binding</keyword>
<evidence type="ECO:0000256" key="1">
    <source>
        <dbReference type="ARBA" id="ARBA00022598"/>
    </source>
</evidence>
<dbReference type="GO" id="GO:0005524">
    <property type="term" value="F:ATP binding"/>
    <property type="evidence" value="ECO:0007669"/>
    <property type="project" value="UniProtKB-KW"/>
</dbReference>
<evidence type="ECO:0000256" key="2">
    <source>
        <dbReference type="ARBA" id="ARBA00022741"/>
    </source>
</evidence>
<keyword evidence="3" id="KW-0067">ATP-binding</keyword>
<dbReference type="InterPro" id="IPR005479">
    <property type="entry name" value="CPAse_ATP-bd"/>
</dbReference>
<dbReference type="InterPro" id="IPR005481">
    <property type="entry name" value="BC-like_N"/>
</dbReference>
<feature type="domain" description="ATP-grasp" evidence="4">
    <location>
        <begin position="119"/>
        <end position="319"/>
    </location>
</feature>
<dbReference type="SMART" id="SM00878">
    <property type="entry name" value="Biotin_carb_C"/>
    <property type="match status" value="1"/>
</dbReference>
<protein>
    <submittedName>
        <fullName evidence="6">Pyruvate carboxylase subunit A</fullName>
        <ecNumber evidence="6">6.4.1.1</ecNumber>
    </submittedName>
</protein>
<name>A0A3B0V553_9ZZZZ</name>
<keyword evidence="6" id="KW-0670">Pyruvate</keyword>
<dbReference type="Pfam" id="PF02785">
    <property type="entry name" value="Biotin_carb_C"/>
    <property type="match status" value="1"/>
</dbReference>
<proteinExistence type="predicted"/>
<dbReference type="AlphaFoldDB" id="A0A3B0V553"/>
<dbReference type="PROSITE" id="PS00867">
    <property type="entry name" value="CPSASE_2"/>
    <property type="match status" value="1"/>
</dbReference>
<dbReference type="Pfam" id="PF02786">
    <property type="entry name" value="CPSase_L_D2"/>
    <property type="match status" value="1"/>
</dbReference>
<dbReference type="InterPro" id="IPR051602">
    <property type="entry name" value="ACC_Biotin_Carboxylase"/>
</dbReference>
<sequence length="480" mass="53288">MKKKILIANRGEIALRIIRAVQELGYTAAAIYEKPDNEALHIRAADEAVCIGDGPRVDYLNIDKVIAAARKVGACAIHPGYGFLAENPAFAKACEDAGLIFIGPASEVIENLGNKVIAREIMAKANIPMVPGTSNLTAGEAGTAEAVEFGRKYGYPIMLKATSGGGGRGIRRIETEAELVESIPLARSEASAAFNDDRVYLEKVVLTPKHVEVQIIADKFGTVLHLGTRDCSIQRRNQKLVEIAPSLIKDQKLLDTICQTAVVAAKAADYTNAGTVEFLVDHEMNFYFMEINTRVQVEHTVSEMITGIDIVRTQIKLAMGKKLSFSQDDVQLRGHAIEMRINAEDPQNNFMPEGGKTVSVYRSPGGYGVRLDGFVYQGYKIPEVYDSLLVKLTVHGYSWNETVDRMRRCLHNFVIAGPKTTIPFYENLVNDQDFQNGQFDTSYLETHDHLFEYTDQRTEVNKIARLIAEIHFRQENPYAI</sequence>
<gene>
    <name evidence="6" type="ORF">MNBD_DELTA03-570</name>
</gene>
<dbReference type="InterPro" id="IPR011054">
    <property type="entry name" value="Rudment_hybrid_motif"/>
</dbReference>
<accession>A0A3B0V553</accession>
<dbReference type="PANTHER" id="PTHR48095">
    <property type="entry name" value="PYRUVATE CARBOXYLASE SUBUNIT A"/>
    <property type="match status" value="1"/>
</dbReference>
<dbReference type="GO" id="GO:0004736">
    <property type="term" value="F:pyruvate carboxylase activity"/>
    <property type="evidence" value="ECO:0007669"/>
    <property type="project" value="UniProtKB-EC"/>
</dbReference>
<dbReference type="EC" id="6.4.1.1" evidence="6"/>
<dbReference type="PROSITE" id="PS50975">
    <property type="entry name" value="ATP_GRASP"/>
    <property type="match status" value="1"/>
</dbReference>
<dbReference type="NCBIfam" id="NF006367">
    <property type="entry name" value="PRK08591.1"/>
    <property type="match status" value="1"/>
</dbReference>
<dbReference type="SUPFAM" id="SSF51246">
    <property type="entry name" value="Rudiment single hybrid motif"/>
    <property type="match status" value="1"/>
</dbReference>